<keyword evidence="2" id="KW-1185">Reference proteome</keyword>
<evidence type="ECO:0000313" key="1">
    <source>
        <dbReference type="EMBL" id="RFA39497.1"/>
    </source>
</evidence>
<dbReference type="Gene3D" id="1.10.357.10">
    <property type="entry name" value="Tetracycline Repressor, domain 2"/>
    <property type="match status" value="1"/>
</dbReference>
<accession>A0A3E0X1Y7</accession>
<gene>
    <name evidence="1" type="ORF">CAL65_01585</name>
</gene>
<name>A0A3E0X1Y7_9GAMM</name>
<comment type="caution">
    <text evidence="1">The sequence shown here is derived from an EMBL/GenBank/DDBJ whole genome shotgun (WGS) entry which is preliminary data.</text>
</comment>
<proteinExistence type="predicted"/>
<evidence type="ECO:0000313" key="2">
    <source>
        <dbReference type="Proteomes" id="UP000256763"/>
    </source>
</evidence>
<dbReference type="InterPro" id="IPR036271">
    <property type="entry name" value="Tet_transcr_reg_TetR-rel_C_sf"/>
</dbReference>
<dbReference type="AlphaFoldDB" id="A0A3E0X1Y7"/>
<dbReference type="SUPFAM" id="SSF48498">
    <property type="entry name" value="Tetracyclin repressor-like, C-terminal domain"/>
    <property type="match status" value="1"/>
</dbReference>
<organism evidence="1 2">
    <name type="scientific">Alkalilimnicola ehrlichii</name>
    <dbReference type="NCBI Taxonomy" id="351052"/>
    <lineage>
        <taxon>Bacteria</taxon>
        <taxon>Pseudomonadati</taxon>
        <taxon>Pseudomonadota</taxon>
        <taxon>Gammaproteobacteria</taxon>
        <taxon>Chromatiales</taxon>
        <taxon>Ectothiorhodospiraceae</taxon>
        <taxon>Alkalilimnicola</taxon>
    </lineage>
</organism>
<protein>
    <submittedName>
        <fullName evidence="1">Uncharacterized protein</fullName>
    </submittedName>
</protein>
<dbReference type="EMBL" id="NFZW01000001">
    <property type="protein sequence ID" value="RFA39497.1"/>
    <property type="molecule type" value="Genomic_DNA"/>
</dbReference>
<dbReference type="Proteomes" id="UP000256763">
    <property type="component" value="Unassembled WGS sequence"/>
</dbReference>
<reference evidence="2" key="1">
    <citation type="submission" date="2017-05" db="EMBL/GenBank/DDBJ databases">
        <authorList>
            <person name="Sharma S."/>
            <person name="Sidhu C."/>
            <person name="Pinnaka A.K."/>
        </authorList>
    </citation>
    <scope>NUCLEOTIDE SEQUENCE [LARGE SCALE GENOMIC DNA]</scope>
    <source>
        <strain evidence="2">AK93</strain>
    </source>
</reference>
<sequence length="97" mass="10371">MGVVTVELEGVSADMRAEAQGLMADAAQWLSGVLDLGRREGDFQFAGDAYARALLILAALQGALQLSRLTERAAFERVLQQIWGDLGVALPRTSPAK</sequence>